<gene>
    <name evidence="1" type="ORF">LVISKB_0502</name>
</gene>
<accession>M5ACU5</accession>
<dbReference type="PATRIC" id="fig|1001583.3.peg.496"/>
<organism evidence="1 2">
    <name type="scientific">Levilactobacillus brevis KB290</name>
    <dbReference type="NCBI Taxonomy" id="1001583"/>
    <lineage>
        <taxon>Bacteria</taxon>
        <taxon>Bacillati</taxon>
        <taxon>Bacillota</taxon>
        <taxon>Bacilli</taxon>
        <taxon>Lactobacillales</taxon>
        <taxon>Lactobacillaceae</taxon>
        <taxon>Levilactobacillus</taxon>
    </lineage>
</organism>
<protein>
    <submittedName>
        <fullName evidence="1">Uncharacterized protein</fullName>
    </submittedName>
</protein>
<evidence type="ECO:0000313" key="1">
    <source>
        <dbReference type="EMBL" id="BAN06137.1"/>
    </source>
</evidence>
<sequence length="51" mass="5553">MGSLAVTGFLFGLVWLLDSLSGGLKRRALFLIVNGVKFRTEEIMKLGIGVK</sequence>
<proteinExistence type="predicted"/>
<dbReference type="HOGENOM" id="CLU_3100074_0_0_9"/>
<dbReference type="EMBL" id="AP012167">
    <property type="protein sequence ID" value="BAN06137.1"/>
    <property type="molecule type" value="Genomic_DNA"/>
</dbReference>
<evidence type="ECO:0000313" key="2">
    <source>
        <dbReference type="Proteomes" id="UP000012042"/>
    </source>
</evidence>
<dbReference type="Proteomes" id="UP000012042">
    <property type="component" value="Chromosome"/>
</dbReference>
<reference evidence="1 2" key="1">
    <citation type="journal article" date="2013" name="PLoS ONE">
        <title>Genomic Analysis by Deep Sequencing of the Probiotic Lactobacillus brevis KB290 Harboring Nine Plasmids Reveals Genomic Stability.</title>
        <authorList>
            <person name="Fukao M."/>
            <person name="Oshima K."/>
            <person name="Morita H."/>
            <person name="Toh H."/>
            <person name="Suda W."/>
            <person name="Kim S.W."/>
            <person name="Suzuki S."/>
            <person name="Yakabe T."/>
            <person name="Hattori M."/>
            <person name="Yajima N."/>
        </authorList>
    </citation>
    <scope>NUCLEOTIDE SEQUENCE [LARGE SCALE GENOMIC DNA]</scope>
    <source>
        <strain evidence="1 2">KB290</strain>
    </source>
</reference>
<dbReference type="AlphaFoldDB" id="M5ACU5"/>
<dbReference type="KEGG" id="lbk:LVISKB_0502"/>
<name>M5ACU5_LEVBR</name>